<protein>
    <recommendedName>
        <fullName evidence="4">DUF2971 family protein</fullName>
    </recommendedName>
</protein>
<dbReference type="OrthoDB" id="4119964at2"/>
<dbReference type="EMBL" id="RKHR01000011">
    <property type="protein sequence ID" value="ROR94756.1"/>
    <property type="molecule type" value="Genomic_DNA"/>
</dbReference>
<evidence type="ECO:0000256" key="1">
    <source>
        <dbReference type="SAM" id="MobiDB-lite"/>
    </source>
</evidence>
<name>A0A3N2D4M9_9GAMM</name>
<comment type="caution">
    <text evidence="2">The sequence shown here is derived from an EMBL/GenBank/DDBJ whole genome shotgun (WGS) entry which is preliminary data.</text>
</comment>
<evidence type="ECO:0008006" key="4">
    <source>
        <dbReference type="Google" id="ProtNLM"/>
    </source>
</evidence>
<accession>A0A3N2D4M9</accession>
<evidence type="ECO:0000313" key="2">
    <source>
        <dbReference type="EMBL" id="ROR94756.1"/>
    </source>
</evidence>
<evidence type="ECO:0000313" key="3">
    <source>
        <dbReference type="Proteomes" id="UP000275394"/>
    </source>
</evidence>
<feature type="region of interest" description="Disordered" evidence="1">
    <location>
        <begin position="300"/>
        <end position="327"/>
    </location>
</feature>
<keyword evidence="3" id="KW-1185">Reference proteome</keyword>
<proteinExistence type="predicted"/>
<dbReference type="RefSeq" id="WP_148059468.1">
    <property type="nucleotide sequence ID" value="NZ_RKHR01000011.1"/>
</dbReference>
<reference evidence="2 3" key="1">
    <citation type="submission" date="2018-11" db="EMBL/GenBank/DDBJ databases">
        <title>Genomic Encyclopedia of Type Strains, Phase IV (KMG-IV): sequencing the most valuable type-strain genomes for metagenomic binning, comparative biology and taxonomic classification.</title>
        <authorList>
            <person name="Goeker M."/>
        </authorList>
    </citation>
    <scope>NUCLEOTIDE SEQUENCE [LARGE SCALE GENOMIC DNA]</scope>
    <source>
        <strain evidence="2 3">DSM 100316</strain>
    </source>
</reference>
<sequence length="327" mass="38127">MHRLYKYYPPETALNVLQQQTLRFSAPHLLGELFCPDHNAEVDFSAGELIHWLSDYLVELLFAESSPAPRTTSTPLLQTLLQWRDTDHFKSRAEAYQHLQPLIRPLVRHFFIHAEDSLNQWRYFARQVRIGCYCQQPDNLFAWQHYGDQHRGIALGFTRAKFSKGMISRPLSYHPQPARLIDAQPQLDRIAASEFVAPRQNEFIELLCHKSLDQQQEAEWREFKLPAQDESGDCNIQDCRYWYNEETFSKQSLEALYIGAATDISWQRSLIEFTKKHYPSTDIYRWSPAPGQYALQRETLHTGQQPSGEPPILTSTVNAPEQTRPHQ</sequence>
<gene>
    <name evidence="2" type="ORF">EDC56_3899</name>
</gene>
<dbReference type="Proteomes" id="UP000275394">
    <property type="component" value="Unassembled WGS sequence"/>
</dbReference>
<feature type="compositionally biased region" description="Polar residues" evidence="1">
    <location>
        <begin position="301"/>
        <end position="321"/>
    </location>
</feature>
<dbReference type="AlphaFoldDB" id="A0A3N2D4M9"/>
<organism evidence="2 3">
    <name type="scientific">Sinobacterium caligoides</name>
    <dbReference type="NCBI Taxonomy" id="933926"/>
    <lineage>
        <taxon>Bacteria</taxon>
        <taxon>Pseudomonadati</taxon>
        <taxon>Pseudomonadota</taxon>
        <taxon>Gammaproteobacteria</taxon>
        <taxon>Cellvibrionales</taxon>
        <taxon>Spongiibacteraceae</taxon>
        <taxon>Sinobacterium</taxon>
    </lineage>
</organism>